<dbReference type="GO" id="GO:0003700">
    <property type="term" value="F:DNA-binding transcription factor activity"/>
    <property type="evidence" value="ECO:0007669"/>
    <property type="project" value="TreeGrafter"/>
</dbReference>
<dbReference type="InterPro" id="IPR028082">
    <property type="entry name" value="Peripla_BP_I"/>
</dbReference>
<dbReference type="InterPro" id="IPR001761">
    <property type="entry name" value="Peripla_BP/Lac1_sug-bd_dom"/>
</dbReference>
<sequence length="342" mass="37025">MTTLTDVAQAAAVSTATASLVLSGKANGRVSATTAKRVRGAARDLGYVRNALAASMRSQRTRTLGVVANDVLSTPYAVSMVDGILTTARSQGWSVIFADTGGDTSERRRAVDELCSRQVDAIIYAAMYHQEVVVDEGLSDVFVLNSFADRDDVPGVVPDEERAAYEATTHLIELGHDRIAHLAHDSDAAAVGLRIAGYRRALVSHGLPWDERLLLRGDNDPAGADEAATRLLDLDPRPTAVFCYNDAMAAGVYRQVARRGLRIPQDLSVVGFDDLELISTNLDPQLTTMRLPHYEMAEWMTRAVICEDEQNPPPGVTRMHCQLIQRASTAPPSQPVRSSDLG</sequence>
<dbReference type="CDD" id="cd06288">
    <property type="entry name" value="PBP1_sucrose_transcription_regulator"/>
    <property type="match status" value="1"/>
</dbReference>
<dbReference type="Gene3D" id="3.40.50.2300">
    <property type="match status" value="2"/>
</dbReference>
<reference evidence="6 7" key="1">
    <citation type="submission" date="2017-12" db="EMBL/GenBank/DDBJ databases">
        <title>Phylogenetic diversity of female urinary microbiome.</title>
        <authorList>
            <person name="Thomas-White K."/>
            <person name="Wolfe A.J."/>
        </authorList>
    </citation>
    <scope>NUCLEOTIDE SEQUENCE [LARGE SCALE GENOMIC DNA]</scope>
    <source>
        <strain evidence="6 7">UMB0319</strain>
    </source>
</reference>
<dbReference type="InterPro" id="IPR000843">
    <property type="entry name" value="HTH_LacI"/>
</dbReference>
<dbReference type="PANTHER" id="PTHR30146">
    <property type="entry name" value="LACI-RELATED TRANSCRIPTIONAL REPRESSOR"/>
    <property type="match status" value="1"/>
</dbReference>
<dbReference type="AlphaFoldDB" id="A0A2I1KUQ1"/>
<evidence type="ECO:0000313" key="7">
    <source>
        <dbReference type="Proteomes" id="UP000234778"/>
    </source>
</evidence>
<keyword evidence="1" id="KW-0678">Repressor</keyword>
<dbReference type="Proteomes" id="UP000234778">
    <property type="component" value="Unassembled WGS sequence"/>
</dbReference>
<dbReference type="Gene3D" id="1.10.260.40">
    <property type="entry name" value="lambda repressor-like DNA-binding domains"/>
    <property type="match status" value="1"/>
</dbReference>
<dbReference type="GO" id="GO:0000976">
    <property type="term" value="F:transcription cis-regulatory region binding"/>
    <property type="evidence" value="ECO:0007669"/>
    <property type="project" value="TreeGrafter"/>
</dbReference>
<evidence type="ECO:0000256" key="4">
    <source>
        <dbReference type="ARBA" id="ARBA00023163"/>
    </source>
</evidence>
<protein>
    <submittedName>
        <fullName evidence="6">LacI family transcriptional regulator</fullName>
    </submittedName>
</protein>
<evidence type="ECO:0000259" key="5">
    <source>
        <dbReference type="PROSITE" id="PS50932"/>
    </source>
</evidence>
<evidence type="ECO:0000313" key="6">
    <source>
        <dbReference type="EMBL" id="PKY99355.1"/>
    </source>
</evidence>
<keyword evidence="2" id="KW-0805">Transcription regulation</keyword>
<evidence type="ECO:0000256" key="1">
    <source>
        <dbReference type="ARBA" id="ARBA00022491"/>
    </source>
</evidence>
<dbReference type="SMART" id="SM00354">
    <property type="entry name" value="HTH_LACI"/>
    <property type="match status" value="1"/>
</dbReference>
<dbReference type="Pfam" id="PF00356">
    <property type="entry name" value="LacI"/>
    <property type="match status" value="1"/>
</dbReference>
<evidence type="ECO:0000256" key="2">
    <source>
        <dbReference type="ARBA" id="ARBA00023015"/>
    </source>
</evidence>
<dbReference type="GeneID" id="81707342"/>
<accession>A0A2I1KUQ1</accession>
<dbReference type="CDD" id="cd01392">
    <property type="entry name" value="HTH_LacI"/>
    <property type="match status" value="1"/>
</dbReference>
<keyword evidence="4" id="KW-0804">Transcription</keyword>
<dbReference type="EMBL" id="PKHA01000001">
    <property type="protein sequence ID" value="PKY99355.1"/>
    <property type="molecule type" value="Genomic_DNA"/>
</dbReference>
<proteinExistence type="predicted"/>
<evidence type="ECO:0000256" key="3">
    <source>
        <dbReference type="ARBA" id="ARBA00023125"/>
    </source>
</evidence>
<feature type="domain" description="HTH lacI-type" evidence="5">
    <location>
        <begin position="2"/>
        <end position="58"/>
    </location>
</feature>
<comment type="caution">
    <text evidence="6">The sequence shown here is derived from an EMBL/GenBank/DDBJ whole genome shotgun (WGS) entry which is preliminary data.</text>
</comment>
<dbReference type="SUPFAM" id="SSF53822">
    <property type="entry name" value="Periplasmic binding protein-like I"/>
    <property type="match status" value="1"/>
</dbReference>
<keyword evidence="3" id="KW-0238">DNA-binding</keyword>
<name>A0A2I1KUQ1_9ACTO</name>
<dbReference type="Pfam" id="PF00532">
    <property type="entry name" value="Peripla_BP_1"/>
    <property type="match status" value="1"/>
</dbReference>
<dbReference type="RefSeq" id="WP_101637743.1">
    <property type="nucleotide sequence ID" value="NZ_CP136961.1"/>
</dbReference>
<dbReference type="PANTHER" id="PTHR30146:SF148">
    <property type="entry name" value="HTH-TYPE TRANSCRIPTIONAL REPRESSOR PURR-RELATED"/>
    <property type="match status" value="1"/>
</dbReference>
<dbReference type="PROSITE" id="PS50932">
    <property type="entry name" value="HTH_LACI_2"/>
    <property type="match status" value="1"/>
</dbReference>
<gene>
    <name evidence="6" type="ORF">CYJ26_00070</name>
</gene>
<dbReference type="SUPFAM" id="SSF47413">
    <property type="entry name" value="lambda repressor-like DNA-binding domains"/>
    <property type="match status" value="1"/>
</dbReference>
<dbReference type="InterPro" id="IPR010982">
    <property type="entry name" value="Lambda_DNA-bd_dom_sf"/>
</dbReference>
<organism evidence="6 7">
    <name type="scientific">Actinomyces urogenitalis</name>
    <dbReference type="NCBI Taxonomy" id="103621"/>
    <lineage>
        <taxon>Bacteria</taxon>
        <taxon>Bacillati</taxon>
        <taxon>Actinomycetota</taxon>
        <taxon>Actinomycetes</taxon>
        <taxon>Actinomycetales</taxon>
        <taxon>Actinomycetaceae</taxon>
        <taxon>Actinomyces</taxon>
    </lineage>
</organism>